<accession>A0A2P6PTQ9</accession>
<protein>
    <submittedName>
        <fullName evidence="1">Uncharacterized protein</fullName>
    </submittedName>
</protein>
<evidence type="ECO:0000313" key="1">
    <source>
        <dbReference type="EMBL" id="PRQ25323.1"/>
    </source>
</evidence>
<evidence type="ECO:0000313" key="2">
    <source>
        <dbReference type="Proteomes" id="UP000238479"/>
    </source>
</evidence>
<dbReference type="AlphaFoldDB" id="A0A2P6PTQ9"/>
<dbReference type="EMBL" id="PDCK01000044">
    <property type="protein sequence ID" value="PRQ25323.1"/>
    <property type="molecule type" value="Genomic_DNA"/>
</dbReference>
<sequence>MQACSWNLVGNWQLIEGAGAGVDAANRRYEMLGCGGGVLQWAAGLCAARRCRVSGRRRWLELQGGLEGGEAECARAGAGGCDWFGRRLGCSSEAGEAEREKFFSFSEARVRTRADNVL</sequence>
<comment type="caution">
    <text evidence="1">The sequence shown here is derived from an EMBL/GenBank/DDBJ whole genome shotgun (WGS) entry which is preliminary data.</text>
</comment>
<organism evidence="1 2">
    <name type="scientific">Rosa chinensis</name>
    <name type="common">China rose</name>
    <dbReference type="NCBI Taxonomy" id="74649"/>
    <lineage>
        <taxon>Eukaryota</taxon>
        <taxon>Viridiplantae</taxon>
        <taxon>Streptophyta</taxon>
        <taxon>Embryophyta</taxon>
        <taxon>Tracheophyta</taxon>
        <taxon>Spermatophyta</taxon>
        <taxon>Magnoliopsida</taxon>
        <taxon>eudicotyledons</taxon>
        <taxon>Gunneridae</taxon>
        <taxon>Pentapetalae</taxon>
        <taxon>rosids</taxon>
        <taxon>fabids</taxon>
        <taxon>Rosales</taxon>
        <taxon>Rosaceae</taxon>
        <taxon>Rosoideae</taxon>
        <taxon>Rosoideae incertae sedis</taxon>
        <taxon>Rosa</taxon>
    </lineage>
</organism>
<dbReference type="Proteomes" id="UP000238479">
    <property type="component" value="Chromosome 6"/>
</dbReference>
<keyword evidence="2" id="KW-1185">Reference proteome</keyword>
<gene>
    <name evidence="1" type="ORF">RchiOBHm_Chr6g0282401</name>
</gene>
<dbReference type="Gramene" id="PRQ25323">
    <property type="protein sequence ID" value="PRQ25323"/>
    <property type="gene ID" value="RchiOBHm_Chr6g0282401"/>
</dbReference>
<proteinExistence type="predicted"/>
<name>A0A2P6PTQ9_ROSCH</name>
<reference evidence="1 2" key="1">
    <citation type="journal article" date="2018" name="Nat. Genet.">
        <title>The Rosa genome provides new insights in the design of modern roses.</title>
        <authorList>
            <person name="Bendahmane M."/>
        </authorList>
    </citation>
    <scope>NUCLEOTIDE SEQUENCE [LARGE SCALE GENOMIC DNA]</scope>
    <source>
        <strain evidence="2">cv. Old Blush</strain>
    </source>
</reference>